<dbReference type="InterPro" id="IPR023352">
    <property type="entry name" value="MAPEG-like_dom_sf"/>
</dbReference>
<evidence type="ECO:0000313" key="7">
    <source>
        <dbReference type="Proteomes" id="UP000593932"/>
    </source>
</evidence>
<reference evidence="6 7" key="1">
    <citation type="submission" date="2020-10" db="EMBL/GenBank/DDBJ databases">
        <title>complete genome sequencing of Lysobacter sp. H23M41.</title>
        <authorList>
            <person name="Bae J.-W."/>
            <person name="Lee S.-Y."/>
        </authorList>
    </citation>
    <scope>NUCLEOTIDE SEQUENCE [LARGE SCALE GENOMIC DNA]</scope>
    <source>
        <strain evidence="6 7">H23M41</strain>
    </source>
</reference>
<feature type="transmembrane region" description="Helical" evidence="5">
    <location>
        <begin position="73"/>
        <end position="90"/>
    </location>
</feature>
<dbReference type="PANTHER" id="PTHR10250">
    <property type="entry name" value="MICROSOMAL GLUTATHIONE S-TRANSFERASE"/>
    <property type="match status" value="1"/>
</dbReference>
<keyword evidence="4 5" id="KW-0472">Membrane</keyword>
<protein>
    <submittedName>
        <fullName evidence="6">MAPEG family protein</fullName>
    </submittedName>
</protein>
<evidence type="ECO:0000256" key="2">
    <source>
        <dbReference type="ARBA" id="ARBA00022692"/>
    </source>
</evidence>
<dbReference type="Gene3D" id="1.20.120.550">
    <property type="entry name" value="Membrane associated eicosanoid/glutathione metabolism-like domain"/>
    <property type="match status" value="1"/>
</dbReference>
<dbReference type="SUPFAM" id="SSF161084">
    <property type="entry name" value="MAPEG domain-like"/>
    <property type="match status" value="1"/>
</dbReference>
<dbReference type="InterPro" id="IPR001129">
    <property type="entry name" value="Membr-assoc_MAPEG"/>
</dbReference>
<dbReference type="InterPro" id="IPR050997">
    <property type="entry name" value="MAPEG"/>
</dbReference>
<evidence type="ECO:0000256" key="5">
    <source>
        <dbReference type="SAM" id="Phobius"/>
    </source>
</evidence>
<evidence type="ECO:0000256" key="4">
    <source>
        <dbReference type="ARBA" id="ARBA00023136"/>
    </source>
</evidence>
<feature type="transmembrane region" description="Helical" evidence="5">
    <location>
        <begin position="6"/>
        <end position="27"/>
    </location>
</feature>
<evidence type="ECO:0000256" key="3">
    <source>
        <dbReference type="ARBA" id="ARBA00022989"/>
    </source>
</evidence>
<keyword evidence="3 5" id="KW-1133">Transmembrane helix</keyword>
<dbReference type="PANTHER" id="PTHR10250:SF15">
    <property type="entry name" value="MICROSOMAL GLUTATHIONE S-TRANSFERASE-RELATED"/>
    <property type="match status" value="1"/>
</dbReference>
<accession>A0A7S6ZUD5</accession>
<evidence type="ECO:0000256" key="1">
    <source>
        <dbReference type="ARBA" id="ARBA00004141"/>
    </source>
</evidence>
<dbReference type="Proteomes" id="UP000593932">
    <property type="component" value="Chromosome"/>
</dbReference>
<dbReference type="EMBL" id="CP063657">
    <property type="protein sequence ID" value="QOW21993.1"/>
    <property type="molecule type" value="Genomic_DNA"/>
</dbReference>
<dbReference type="Pfam" id="PF01124">
    <property type="entry name" value="MAPEG"/>
    <property type="match status" value="1"/>
</dbReference>
<comment type="subcellular location">
    <subcellularLocation>
        <location evidence="1">Membrane</location>
        <topology evidence="1">Multi-pass membrane protein</topology>
    </subcellularLocation>
</comment>
<sequence length="128" mass="13893">MNYLDLVAVLAILQLVFFAVLVGRARGLYSVKAPATSGHEMFERAYRVQMNTLELMVAFLPALYLAAKYFPQTYVAAAGAVYLVGRLVYWRSYTAAPASRGFGFALSMLPILGLLIAALVAIIRGSAP</sequence>
<dbReference type="RefSeq" id="WP_194034544.1">
    <property type="nucleotide sequence ID" value="NZ_CP063657.1"/>
</dbReference>
<feature type="transmembrane region" description="Helical" evidence="5">
    <location>
        <begin position="102"/>
        <end position="123"/>
    </location>
</feature>
<keyword evidence="2 5" id="KW-0812">Transmembrane</keyword>
<name>A0A7S6ZUD5_9GAMM</name>
<organism evidence="6 7">
    <name type="scientific">Novilysobacter avium</name>
    <dbReference type="NCBI Taxonomy" id="2781023"/>
    <lineage>
        <taxon>Bacteria</taxon>
        <taxon>Pseudomonadati</taxon>
        <taxon>Pseudomonadota</taxon>
        <taxon>Gammaproteobacteria</taxon>
        <taxon>Lysobacterales</taxon>
        <taxon>Lysobacteraceae</taxon>
        <taxon>Novilysobacter</taxon>
    </lineage>
</organism>
<proteinExistence type="predicted"/>
<keyword evidence="7" id="KW-1185">Reference proteome</keyword>
<gene>
    <name evidence="6" type="ORF">INQ42_12455</name>
</gene>
<evidence type="ECO:0000313" key="6">
    <source>
        <dbReference type="EMBL" id="QOW21993.1"/>
    </source>
</evidence>